<dbReference type="Proteomes" id="UP000749559">
    <property type="component" value="Unassembled WGS sequence"/>
</dbReference>
<accession>A0A8S4PWT8</accession>
<feature type="non-terminal residue" evidence="2">
    <location>
        <position position="1"/>
    </location>
</feature>
<feature type="compositionally biased region" description="Polar residues" evidence="1">
    <location>
        <begin position="116"/>
        <end position="129"/>
    </location>
</feature>
<keyword evidence="3" id="KW-1185">Reference proteome</keyword>
<evidence type="ECO:0000256" key="1">
    <source>
        <dbReference type="SAM" id="MobiDB-lite"/>
    </source>
</evidence>
<feature type="region of interest" description="Disordered" evidence="1">
    <location>
        <begin position="116"/>
        <end position="137"/>
    </location>
</feature>
<dbReference type="AlphaFoldDB" id="A0A8S4PWT8"/>
<name>A0A8S4PWT8_OWEFU</name>
<reference evidence="2" key="1">
    <citation type="submission" date="2022-03" db="EMBL/GenBank/DDBJ databases">
        <authorList>
            <person name="Martin C."/>
        </authorList>
    </citation>
    <scope>NUCLEOTIDE SEQUENCE</scope>
</reference>
<protein>
    <submittedName>
        <fullName evidence="2">Uncharacterized protein</fullName>
    </submittedName>
</protein>
<organism evidence="2 3">
    <name type="scientific">Owenia fusiformis</name>
    <name type="common">Polychaete worm</name>
    <dbReference type="NCBI Taxonomy" id="6347"/>
    <lineage>
        <taxon>Eukaryota</taxon>
        <taxon>Metazoa</taxon>
        <taxon>Spiralia</taxon>
        <taxon>Lophotrochozoa</taxon>
        <taxon>Annelida</taxon>
        <taxon>Polychaeta</taxon>
        <taxon>Sedentaria</taxon>
        <taxon>Canalipalpata</taxon>
        <taxon>Sabellida</taxon>
        <taxon>Oweniida</taxon>
        <taxon>Oweniidae</taxon>
        <taxon>Owenia</taxon>
    </lineage>
</organism>
<evidence type="ECO:0000313" key="3">
    <source>
        <dbReference type="Proteomes" id="UP000749559"/>
    </source>
</evidence>
<sequence>MATLDQVRELLTDSFDKLKREIKEDVTENSNKLAKKLKKDEKSLEFKNKGNKIQYEFNAGVIDTFDEISGKLDQLLETPDIDKQQVIMDDLKSSTKEGATTGKSSQAFITGNTVRPTIRHGSTTDMQGSSEKEHNVSQERPIFAFPVARQDIGETSAQVKVNSAAAIASTSKGVVDKLIEHGTRNIGAVSDSSLKALSHGVIT</sequence>
<gene>
    <name evidence="2" type="ORF">OFUS_LOCUS22520</name>
</gene>
<comment type="caution">
    <text evidence="2">The sequence shown here is derived from an EMBL/GenBank/DDBJ whole genome shotgun (WGS) entry which is preliminary data.</text>
</comment>
<evidence type="ECO:0000313" key="2">
    <source>
        <dbReference type="EMBL" id="CAH1798368.1"/>
    </source>
</evidence>
<dbReference type="EMBL" id="CAIIXF020000011">
    <property type="protein sequence ID" value="CAH1798368.1"/>
    <property type="molecule type" value="Genomic_DNA"/>
</dbReference>
<proteinExistence type="predicted"/>